<evidence type="ECO:0000313" key="2">
    <source>
        <dbReference type="EMBL" id="BDQ33003.1"/>
    </source>
</evidence>
<proteinExistence type="predicted"/>
<name>A0ABM8ANN4_9BACT</name>
<dbReference type="SUPFAM" id="SSF51269">
    <property type="entry name" value="AFP III-like domain"/>
    <property type="match status" value="1"/>
</dbReference>
<dbReference type="InterPro" id="IPR013974">
    <property type="entry name" value="SAF"/>
</dbReference>
<dbReference type="InterPro" id="IPR013132">
    <property type="entry name" value="PseI/NeuA/B-like_N"/>
</dbReference>
<dbReference type="PANTHER" id="PTHR42966:SF2">
    <property type="entry name" value="PSEUDAMINIC ACID SYNTHASE"/>
    <property type="match status" value="1"/>
</dbReference>
<feature type="domain" description="AFP-like" evidence="1">
    <location>
        <begin position="288"/>
        <end position="346"/>
    </location>
</feature>
<protein>
    <submittedName>
        <fullName evidence="2">Sialic acid synthase</fullName>
    </submittedName>
</protein>
<dbReference type="InterPro" id="IPR051690">
    <property type="entry name" value="PseI-like"/>
</dbReference>
<dbReference type="InterPro" id="IPR057736">
    <property type="entry name" value="SAF_PseI/NeuA/NeuB"/>
</dbReference>
<dbReference type="NCBIfam" id="TIGR03586">
    <property type="entry name" value="PseI"/>
    <property type="match status" value="1"/>
</dbReference>
<dbReference type="Gene3D" id="3.20.20.70">
    <property type="entry name" value="Aldolase class I"/>
    <property type="match status" value="1"/>
</dbReference>
<organism evidence="2 3">
    <name type="scientific">Pseudodesulfovibrio portus</name>
    <dbReference type="NCBI Taxonomy" id="231439"/>
    <lineage>
        <taxon>Bacteria</taxon>
        <taxon>Pseudomonadati</taxon>
        <taxon>Thermodesulfobacteriota</taxon>
        <taxon>Desulfovibrionia</taxon>
        <taxon>Desulfovibrionales</taxon>
        <taxon>Desulfovibrionaceae</taxon>
    </lineage>
</organism>
<keyword evidence="3" id="KW-1185">Reference proteome</keyword>
<dbReference type="InterPro" id="IPR006190">
    <property type="entry name" value="SAF_AFP_Neu5Ac"/>
</dbReference>
<dbReference type="Pfam" id="PF08666">
    <property type="entry name" value="SAF"/>
    <property type="match status" value="1"/>
</dbReference>
<dbReference type="Proteomes" id="UP001061361">
    <property type="component" value="Chromosome"/>
</dbReference>
<sequence length="350" mass="38919">MTHKTLFSKESPVFIIAEMSANHDRDFDRAVDIIKAAAEAGADAIKLQTYTPDTITMDCDSDLFTIKGTIWEGRTLYDLYGEAYTPWEWHGPLKKVADDLGLVFFSTPFDFTAVDFLEELDVPCHKIASFEMVDIPLIRKVASTGKPVIMSTGMATEEEIEEAVAAFRDAGGTELALLKCTSAYPAPPEEMNLRTIPYLAERFNVTAGLSDHTLGIEIPIAAVAAGAQVIEKHFCLNRGEDGPDTSFSLEPAEFKAMVEGVRKVEKALGTIHFSVTSKQKDSTRFRRSLFVVRDMEAGETFTPETVRSIRPGDGLHTRHYEEVLGRQATRALKKGEPLDWDMVKHNDNKH</sequence>
<dbReference type="SUPFAM" id="SSF51569">
    <property type="entry name" value="Aldolase"/>
    <property type="match status" value="1"/>
</dbReference>
<evidence type="ECO:0000313" key="3">
    <source>
        <dbReference type="Proteomes" id="UP001061361"/>
    </source>
</evidence>
<dbReference type="PANTHER" id="PTHR42966">
    <property type="entry name" value="N-ACETYLNEURAMINATE SYNTHASE"/>
    <property type="match status" value="1"/>
</dbReference>
<dbReference type="InterPro" id="IPR013785">
    <property type="entry name" value="Aldolase_TIM"/>
</dbReference>
<dbReference type="InterPro" id="IPR020030">
    <property type="entry name" value="Pseudaminic_synth_PseI"/>
</dbReference>
<dbReference type="EMBL" id="AP026708">
    <property type="protein sequence ID" value="BDQ33003.1"/>
    <property type="molecule type" value="Genomic_DNA"/>
</dbReference>
<dbReference type="PROSITE" id="PS50844">
    <property type="entry name" value="AFP_LIKE"/>
    <property type="match status" value="1"/>
</dbReference>
<dbReference type="Pfam" id="PF03102">
    <property type="entry name" value="NeuB"/>
    <property type="match status" value="1"/>
</dbReference>
<evidence type="ECO:0000259" key="1">
    <source>
        <dbReference type="PROSITE" id="PS50844"/>
    </source>
</evidence>
<dbReference type="RefSeq" id="WP_264983059.1">
    <property type="nucleotide sequence ID" value="NZ_AP026708.1"/>
</dbReference>
<dbReference type="CDD" id="cd11615">
    <property type="entry name" value="SAF_NeuB_like"/>
    <property type="match status" value="1"/>
</dbReference>
<dbReference type="InterPro" id="IPR036732">
    <property type="entry name" value="AFP_Neu5c_C_sf"/>
</dbReference>
<reference evidence="2" key="1">
    <citation type="submission" date="2022-08" db="EMBL/GenBank/DDBJ databases">
        <title>Genome Sequence of the sulphate-reducing bacterium, Pseudodesulfovibrio portus JCM14722.</title>
        <authorList>
            <person name="Kondo R."/>
            <person name="Kataoka T."/>
        </authorList>
    </citation>
    <scope>NUCLEOTIDE SEQUENCE</scope>
    <source>
        <strain evidence="2">JCM 14722</strain>
    </source>
</reference>
<accession>A0ABM8ANN4</accession>
<dbReference type="Gene3D" id="3.90.1210.10">
    <property type="entry name" value="Antifreeze-like/N-acetylneuraminic acid synthase C-terminal domain"/>
    <property type="match status" value="1"/>
</dbReference>
<gene>
    <name evidence="2" type="primary">spsE</name>
    <name evidence="2" type="ORF">JCM14722_05450</name>
</gene>
<dbReference type="SMART" id="SM00858">
    <property type="entry name" value="SAF"/>
    <property type="match status" value="1"/>
</dbReference>